<evidence type="ECO:0000313" key="1">
    <source>
        <dbReference type="EMBL" id="KAI5080820.1"/>
    </source>
</evidence>
<name>A0A9D4V6P2_ADICA</name>
<dbReference type="Proteomes" id="UP000886520">
    <property type="component" value="Chromosome 4"/>
</dbReference>
<comment type="caution">
    <text evidence="1">The sequence shown here is derived from an EMBL/GenBank/DDBJ whole genome shotgun (WGS) entry which is preliminary data.</text>
</comment>
<protein>
    <submittedName>
        <fullName evidence="1">Uncharacterized protein</fullName>
    </submittedName>
</protein>
<sequence>MLVWKRYASFKKTWVSLPYFGRLHECYLLPFVAADSLMESQLSKVALSLMRRPAVKYLHFNGTTCQASDCRHCLEDMDHSFHGSRRIHSQLEYKGVSYCHEDCQNIFEVSRLSLTAMQGLTRKASEFKLVLDSDIIGIMLDTDLGKLCEEAFFCRYRHQQQLQVCSWCWMKALECLGTWSAMRQIF</sequence>
<organism evidence="1 2">
    <name type="scientific">Adiantum capillus-veneris</name>
    <name type="common">Maidenhair fern</name>
    <dbReference type="NCBI Taxonomy" id="13818"/>
    <lineage>
        <taxon>Eukaryota</taxon>
        <taxon>Viridiplantae</taxon>
        <taxon>Streptophyta</taxon>
        <taxon>Embryophyta</taxon>
        <taxon>Tracheophyta</taxon>
        <taxon>Polypodiopsida</taxon>
        <taxon>Polypodiidae</taxon>
        <taxon>Polypodiales</taxon>
        <taxon>Pteridineae</taxon>
        <taxon>Pteridaceae</taxon>
        <taxon>Vittarioideae</taxon>
        <taxon>Adiantum</taxon>
    </lineage>
</organism>
<dbReference type="EMBL" id="JABFUD020000004">
    <property type="protein sequence ID" value="KAI5080820.1"/>
    <property type="molecule type" value="Genomic_DNA"/>
</dbReference>
<proteinExistence type="predicted"/>
<evidence type="ECO:0000313" key="2">
    <source>
        <dbReference type="Proteomes" id="UP000886520"/>
    </source>
</evidence>
<accession>A0A9D4V6P2</accession>
<keyword evidence="2" id="KW-1185">Reference proteome</keyword>
<gene>
    <name evidence="1" type="ORF">GOP47_0004003</name>
</gene>
<dbReference type="AlphaFoldDB" id="A0A9D4V6P2"/>
<reference evidence="1" key="1">
    <citation type="submission" date="2021-01" db="EMBL/GenBank/DDBJ databases">
        <title>Adiantum capillus-veneris genome.</title>
        <authorList>
            <person name="Fang Y."/>
            <person name="Liao Q."/>
        </authorList>
    </citation>
    <scope>NUCLEOTIDE SEQUENCE</scope>
    <source>
        <strain evidence="1">H3</strain>
        <tissue evidence="1">Leaf</tissue>
    </source>
</reference>